<reference evidence="1" key="1">
    <citation type="submission" date="2018-02" db="EMBL/GenBank/DDBJ databases">
        <title>Rhizophora mucronata_Transcriptome.</title>
        <authorList>
            <person name="Meera S.P."/>
            <person name="Sreeshan A."/>
            <person name="Augustine A."/>
        </authorList>
    </citation>
    <scope>NUCLEOTIDE SEQUENCE</scope>
    <source>
        <tissue evidence="1">Leaf</tissue>
    </source>
</reference>
<organism evidence="1">
    <name type="scientific">Rhizophora mucronata</name>
    <name type="common">Asiatic mangrove</name>
    <dbReference type="NCBI Taxonomy" id="61149"/>
    <lineage>
        <taxon>Eukaryota</taxon>
        <taxon>Viridiplantae</taxon>
        <taxon>Streptophyta</taxon>
        <taxon>Embryophyta</taxon>
        <taxon>Tracheophyta</taxon>
        <taxon>Spermatophyta</taxon>
        <taxon>Magnoliopsida</taxon>
        <taxon>eudicotyledons</taxon>
        <taxon>Gunneridae</taxon>
        <taxon>Pentapetalae</taxon>
        <taxon>rosids</taxon>
        <taxon>fabids</taxon>
        <taxon>Malpighiales</taxon>
        <taxon>Rhizophoraceae</taxon>
        <taxon>Rhizophora</taxon>
    </lineage>
</organism>
<accession>A0A2P2PVN8</accession>
<dbReference type="AlphaFoldDB" id="A0A2P2PVN8"/>
<sequence length="23" mass="2955">MFYLLTFFIFENLKLMHSVYIRK</sequence>
<dbReference type="EMBL" id="GGEC01078324">
    <property type="protein sequence ID" value="MBX58808.1"/>
    <property type="molecule type" value="Transcribed_RNA"/>
</dbReference>
<evidence type="ECO:0000313" key="1">
    <source>
        <dbReference type="EMBL" id="MBX58808.1"/>
    </source>
</evidence>
<name>A0A2P2PVN8_RHIMU</name>
<proteinExistence type="predicted"/>
<protein>
    <submittedName>
        <fullName evidence="1">Uncharacterized protein</fullName>
    </submittedName>
</protein>